<feature type="transmembrane region" description="Helical" evidence="1">
    <location>
        <begin position="184"/>
        <end position="200"/>
    </location>
</feature>
<evidence type="ECO:0000313" key="4">
    <source>
        <dbReference type="EMBL" id="VFK09333.1"/>
    </source>
</evidence>
<dbReference type="EMBL" id="CAADEZ010000099">
    <property type="protein sequence ID" value="VFJ52187.1"/>
    <property type="molecule type" value="Genomic_DNA"/>
</dbReference>
<feature type="transmembrane region" description="Helical" evidence="1">
    <location>
        <begin position="68"/>
        <end position="89"/>
    </location>
</feature>
<feature type="transmembrane region" description="Helical" evidence="1">
    <location>
        <begin position="206"/>
        <end position="221"/>
    </location>
</feature>
<keyword evidence="1" id="KW-0472">Membrane</keyword>
<proteinExistence type="predicted"/>
<evidence type="ECO:0000313" key="2">
    <source>
        <dbReference type="EMBL" id="VFJ51816.1"/>
    </source>
</evidence>
<reference evidence="3" key="1">
    <citation type="submission" date="2019-02" db="EMBL/GenBank/DDBJ databases">
        <authorList>
            <person name="Gruber-Vodicka R. H."/>
            <person name="Seah K. B. B."/>
        </authorList>
    </citation>
    <scope>NUCLEOTIDE SEQUENCE</scope>
    <source>
        <strain evidence="3">BECK_BZ163</strain>
        <strain evidence="4">BECK_BZ164</strain>
        <strain evidence="2">BECK_BZ165</strain>
    </source>
</reference>
<protein>
    <submittedName>
        <fullName evidence="3">Oligosaccharide repeat unit polymerase</fullName>
    </submittedName>
</protein>
<dbReference type="InterPro" id="IPR029468">
    <property type="entry name" value="O-ag_pol_Wzy"/>
</dbReference>
<dbReference type="EMBL" id="CAADFA010000101">
    <property type="protein sequence ID" value="VFJ51816.1"/>
    <property type="molecule type" value="Genomic_DNA"/>
</dbReference>
<feature type="transmembrane region" description="Helical" evidence="1">
    <location>
        <begin position="151"/>
        <end position="172"/>
    </location>
</feature>
<feature type="transmembrane region" description="Helical" evidence="1">
    <location>
        <begin position="6"/>
        <end position="21"/>
    </location>
</feature>
<feature type="transmembrane region" description="Helical" evidence="1">
    <location>
        <begin position="110"/>
        <end position="131"/>
    </location>
</feature>
<name>A0A450SGN3_9GAMM</name>
<feature type="transmembrane region" description="Helical" evidence="1">
    <location>
        <begin position="368"/>
        <end position="387"/>
    </location>
</feature>
<accession>A0A450SGN3</accession>
<feature type="transmembrane region" description="Helical" evidence="1">
    <location>
        <begin position="394"/>
        <end position="413"/>
    </location>
</feature>
<keyword evidence="1" id="KW-1133">Transmembrane helix</keyword>
<keyword evidence="1" id="KW-0812">Transmembrane</keyword>
<dbReference type="AlphaFoldDB" id="A0A450SGN3"/>
<evidence type="ECO:0000313" key="3">
    <source>
        <dbReference type="EMBL" id="VFJ52187.1"/>
    </source>
</evidence>
<dbReference type="EMBL" id="CAADFL010000102">
    <property type="protein sequence ID" value="VFK09333.1"/>
    <property type="molecule type" value="Genomic_DNA"/>
</dbReference>
<feature type="transmembrane region" description="Helical" evidence="1">
    <location>
        <begin position="228"/>
        <end position="246"/>
    </location>
</feature>
<evidence type="ECO:0000256" key="1">
    <source>
        <dbReference type="SAM" id="Phobius"/>
    </source>
</evidence>
<feature type="transmembrane region" description="Helical" evidence="1">
    <location>
        <begin position="419"/>
        <end position="438"/>
    </location>
</feature>
<gene>
    <name evidence="3" type="ORF">BECKFM1743A_GA0114220_100991</name>
    <name evidence="4" type="ORF">BECKFM1743B_GA0114221_101021</name>
    <name evidence="2" type="ORF">BECKFM1743C_GA0114222_101016</name>
</gene>
<sequence length="450" mass="51137">MFEFYIILTGAVILIGGLWAWRTTRDPFYPAVVITPLFFYFYCVWPLIIERDGELAFLFGPEQLDYVALLYLFSIVALYVGLLQFPRRVRLLRRQRDNMLHLVLAGIRPADIYALGIFLGLLSVLAYLHLLENAGGFLAAYSRSKGGGYASSGYIGEATLLSFPAIALIAIARRTANRLRIQDVILVLLIAAPHLIQGTIGGRRGPLFLILMTLLVAWYWSRGRRPSLGGLFLGVLAISLAVLAIFSHRSDIRVGADVEFDLSRLIGNVAPESVLIANAWIGNEYAAGIATVLTSDYHHDYYWGYRYFVTFLIRPIPRQIWPSKYEDMGADWLRHEDSYVMERSIAAVGYPLVNGASTGSIADVYMEFAWGVVLVFYLLGRAFGLAWRRHRTRGGIWSVWFIAMLVLSIYLPTQSFSAWLHRLLFMGIVTSLFWRFWIRPRRVVGRMKER</sequence>
<dbReference type="Pfam" id="PF14296">
    <property type="entry name" value="O-ag_pol_Wzy"/>
    <property type="match status" value="1"/>
</dbReference>
<feature type="transmembrane region" description="Helical" evidence="1">
    <location>
        <begin position="28"/>
        <end position="48"/>
    </location>
</feature>
<organism evidence="3">
    <name type="scientific">Candidatus Kentrum sp. FM</name>
    <dbReference type="NCBI Taxonomy" id="2126340"/>
    <lineage>
        <taxon>Bacteria</taxon>
        <taxon>Pseudomonadati</taxon>
        <taxon>Pseudomonadota</taxon>
        <taxon>Gammaproteobacteria</taxon>
        <taxon>Candidatus Kentrum</taxon>
    </lineage>
</organism>